<evidence type="ECO:0000259" key="4">
    <source>
        <dbReference type="Pfam" id="PF18202"/>
    </source>
</evidence>
<dbReference type="Gene3D" id="2.60.40.10">
    <property type="entry name" value="Immunoglobulins"/>
    <property type="match status" value="2"/>
</dbReference>
<dbReference type="RefSeq" id="WP_016250206.1">
    <property type="nucleotide sequence ID" value="NZ_ASWH01000003.1"/>
</dbReference>
<dbReference type="NCBIfam" id="NF033903">
    <property type="entry name" value="VaFE_rpt"/>
    <property type="match status" value="2"/>
</dbReference>
<feature type="compositionally biased region" description="Basic and acidic residues" evidence="1">
    <location>
        <begin position="43"/>
        <end position="54"/>
    </location>
</feature>
<feature type="region of interest" description="Disordered" evidence="1">
    <location>
        <begin position="797"/>
        <end position="850"/>
    </location>
</feature>
<dbReference type="Proteomes" id="UP000014160">
    <property type="component" value="Unassembled WGS sequence"/>
</dbReference>
<feature type="signal peptide" evidence="3">
    <location>
        <begin position="1"/>
        <end position="21"/>
    </location>
</feature>
<dbReference type="NCBIfam" id="TIGR01167">
    <property type="entry name" value="LPXTG_anchor"/>
    <property type="match status" value="1"/>
</dbReference>
<evidence type="ECO:0000256" key="2">
    <source>
        <dbReference type="SAM" id="Phobius"/>
    </source>
</evidence>
<dbReference type="Gene3D" id="2.60.40.3930">
    <property type="match status" value="3"/>
</dbReference>
<dbReference type="InterPro" id="IPR041100">
    <property type="entry name" value="TQ"/>
</dbReference>
<sequence>MNKLKKIAASLMLIFTLSGQLAPSVQVFAEEATKTELSSTVTENKEEKESKETKSSQSKEPTESTTGSEEQDVDKPEIGESQNSNDSPKVEKETDVNEQLAKVLKDYGYYMTTDGQFLSATNESVRENWSEFLDKVQELQSRSTRAKRALSIVPYAGVSIFVDQNYSIPTVSWDYSNGIHEQGFYAKRDASGGMLWCVAPGNPLNFGENGGYTTEQLNQQNLVIASLIAYWGYETQPSVENAFYTEHHIQNMGTGVSTSNIKDSSGRVSQAGFEAWIKETNRKINSYLTKPSFDNKSISLKKGETLRLDDTNSSLWAYKVASNDTNMNVSIDGNTLVVKATGNIKDGSVKMIYNISPSYEGATVVYRHPYSQELMSAGTGDPTSVKINIKAIKEGKLLLKKVDDTGKAIAGAEFNLTANGKTTKATMNASGELSTPDYNVGTVVQYEETKAPAGHYIDPATSKGSVTLKEGTNTIKVTNPRFANLTLVKTDDKGNKIEGAKFNLIYDGKTHEAVSAKDGTLAVKGLKAGTKVDWEEIATIKGHYIDPEKSKGSIVVKSGENTINVNNPTLNFGMDSQASNTAGQQFINPSKGQKLVDQVMVEAHQAPANAKLRLTTDFVEFGTGKQLGEKSLKQVTEFEAKQSKFVKAINLDFDATNLHGKKGVFTNVLEYYNPSTKEWEEVARHDDLKNEAEAIQIVKPEIHTELFFYDQNNKETKLTDPLKQVKGYDRVFFKNLIAGQTYVFDLAMMNRETGKEFTDPSGKPVTGTLTVVAGKDGKVTSKINAKEYYENLAKEEAEKDKNAEADKDKDSEATDKEATTETPKVKASEPVKEDTDTENPADPTEDPTEYTPLVEVELLTGYVDVPFVTNLSAAKGKIMVAYEKLSHNDTPIAHEKDIKNEKQTGKVRNPKIGTKALVNGKTEVTTDGKVTLTDEVAFEDLTPGVEYEQKVIWIDQRTKKPVLIDGKELTSTIKFTPKESTGTVTVTIDDVAVQQLFGKDSKFSLVAFEETTSKGEKVAEHKDINDKGQTITINKPLTPATPTSYKPVGTLPQTSGELGNPFLWVAFVLAIAAVAIFVFVKKKRQDQQ</sequence>
<feature type="compositionally biased region" description="Low complexity" evidence="1">
    <location>
        <begin position="55"/>
        <end position="66"/>
    </location>
</feature>
<feature type="chain" id="PRO_5046495563" description="T-Q ester bond containing domain-containing protein" evidence="3">
    <location>
        <begin position="22"/>
        <end position="1088"/>
    </location>
</feature>
<feature type="domain" description="T-Q ester bond containing" evidence="4">
    <location>
        <begin position="574"/>
        <end position="692"/>
    </location>
</feature>
<keyword evidence="3" id="KW-0732">Signal</keyword>
<feature type="transmembrane region" description="Helical" evidence="2">
    <location>
        <begin position="1062"/>
        <end position="1080"/>
    </location>
</feature>
<evidence type="ECO:0000313" key="6">
    <source>
        <dbReference type="Proteomes" id="UP000014160"/>
    </source>
</evidence>
<evidence type="ECO:0000256" key="1">
    <source>
        <dbReference type="SAM" id="MobiDB-lite"/>
    </source>
</evidence>
<feature type="region of interest" description="Disordered" evidence="1">
    <location>
        <begin position="32"/>
        <end position="96"/>
    </location>
</feature>
<evidence type="ECO:0000256" key="3">
    <source>
        <dbReference type="SAM" id="SignalP"/>
    </source>
</evidence>
<feature type="compositionally biased region" description="Basic and acidic residues" evidence="1">
    <location>
        <begin position="797"/>
        <end position="834"/>
    </location>
</feature>
<proteinExistence type="predicted"/>
<keyword evidence="2" id="KW-1133">Transmembrane helix</keyword>
<organism evidence="5 6">
    <name type="scientific">Enterococcus gilvus ATCC BAA-350</name>
    <dbReference type="NCBI Taxonomy" id="1158614"/>
    <lineage>
        <taxon>Bacteria</taxon>
        <taxon>Bacillati</taxon>
        <taxon>Bacillota</taxon>
        <taxon>Bacilli</taxon>
        <taxon>Lactobacillales</taxon>
        <taxon>Enterococcaceae</taxon>
        <taxon>Enterococcus</taxon>
    </lineage>
</organism>
<dbReference type="EMBL" id="ASWH01000003">
    <property type="protein sequence ID" value="EOW78439.1"/>
    <property type="molecule type" value="Genomic_DNA"/>
</dbReference>
<evidence type="ECO:0000313" key="5">
    <source>
        <dbReference type="EMBL" id="EOW78439.1"/>
    </source>
</evidence>
<keyword evidence="2" id="KW-0472">Membrane</keyword>
<protein>
    <recommendedName>
        <fullName evidence="4">T-Q ester bond containing domain-containing protein</fullName>
    </recommendedName>
</protein>
<comment type="caution">
    <text evidence="5">The sequence shown here is derived from an EMBL/GenBank/DDBJ whole genome shotgun (WGS) entry which is preliminary data.</text>
</comment>
<name>A0ABP2WQ98_9ENTE</name>
<dbReference type="Pfam" id="PF18202">
    <property type="entry name" value="TQ"/>
    <property type="match status" value="3"/>
</dbReference>
<feature type="domain" description="T-Q ester bond containing" evidence="4">
    <location>
        <begin position="711"/>
        <end position="904"/>
    </location>
</feature>
<reference evidence="5 6" key="1">
    <citation type="submission" date="2013-03" db="EMBL/GenBank/DDBJ databases">
        <title>The Genome Sequence of Enterococcus gilvus ATCC BAA-350 (PacBio/Illumina hybrid assembly).</title>
        <authorList>
            <consortium name="The Broad Institute Genomics Platform"/>
            <consortium name="The Broad Institute Genome Sequencing Center for Infectious Disease"/>
            <person name="Earl A."/>
            <person name="Russ C."/>
            <person name="Gilmore M."/>
            <person name="Surin D."/>
            <person name="Walker B."/>
            <person name="Young S."/>
            <person name="Zeng Q."/>
            <person name="Gargeya S."/>
            <person name="Fitzgerald M."/>
            <person name="Haas B."/>
            <person name="Abouelleil A."/>
            <person name="Allen A.W."/>
            <person name="Alvarado L."/>
            <person name="Arachchi H.M."/>
            <person name="Berlin A.M."/>
            <person name="Chapman S.B."/>
            <person name="Gainer-Dewar J."/>
            <person name="Goldberg J."/>
            <person name="Griggs A."/>
            <person name="Gujja S."/>
            <person name="Hansen M."/>
            <person name="Howarth C."/>
            <person name="Imamovic A."/>
            <person name="Ireland A."/>
            <person name="Larimer J."/>
            <person name="McCowan C."/>
            <person name="Murphy C."/>
            <person name="Pearson M."/>
            <person name="Poon T.W."/>
            <person name="Priest M."/>
            <person name="Roberts A."/>
            <person name="Saif S."/>
            <person name="Shea T."/>
            <person name="Sisk P."/>
            <person name="Sykes S."/>
            <person name="Wortman J."/>
            <person name="Nusbaum C."/>
            <person name="Birren B."/>
        </authorList>
    </citation>
    <scope>NUCLEOTIDE SEQUENCE [LARGE SCALE GENOMIC DNA]</scope>
    <source>
        <strain evidence="5 6">ATCC BAA-350</strain>
    </source>
</reference>
<feature type="compositionally biased region" description="Acidic residues" evidence="1">
    <location>
        <begin position="835"/>
        <end position="848"/>
    </location>
</feature>
<accession>A0ABP2WQ98</accession>
<dbReference type="InterPro" id="IPR013783">
    <property type="entry name" value="Ig-like_fold"/>
</dbReference>
<gene>
    <name evidence="5" type="ORF">I592_04032</name>
</gene>
<feature type="domain" description="T-Q ester bond containing" evidence="4">
    <location>
        <begin position="910"/>
        <end position="1032"/>
    </location>
</feature>
<keyword evidence="6" id="KW-1185">Reference proteome</keyword>
<keyword evidence="2" id="KW-0812">Transmembrane</keyword>